<dbReference type="InterPro" id="IPR005025">
    <property type="entry name" value="FMN_Rdtase-like_dom"/>
</dbReference>
<dbReference type="PANTHER" id="PTHR30543">
    <property type="entry name" value="CHROMATE REDUCTASE"/>
    <property type="match status" value="1"/>
</dbReference>
<organism evidence="3 4">
    <name type="scientific">Secundilactobacillus hailunensis</name>
    <dbReference type="NCBI Taxonomy" id="2559923"/>
    <lineage>
        <taxon>Bacteria</taxon>
        <taxon>Bacillati</taxon>
        <taxon>Bacillota</taxon>
        <taxon>Bacilli</taxon>
        <taxon>Lactobacillales</taxon>
        <taxon>Lactobacillaceae</taxon>
        <taxon>Secundilactobacillus</taxon>
    </lineage>
</organism>
<sequence length="508" mass="54676">MVKLVGIAGSIGEQSYNRMLLEFIRDHFKKTVDIEILDINDIPVFNEDEDHDDNPAVHALARKISGANGVILATPEHNHTVPAAMKNVIEWLSNNVHPLDGKAVWIVGASYHTQGSSRAQLHLKQILESPGVNAFVMPGNEFLLSNAKEAFDADGNLKDSGTVGFLESVMKKFLTFMRVIEMLDAPDPKNSHEEDMESKHPVNTTVPDVDMTDPEWVEKAAEKTHAASGGDYVKLDRGLLTVDQLNYFLNSMAGELTFADDNNQFIYYNKKTDAAHMLAPRTPDQAGDPLSAVHPARVVEHVKQVLYALRTGESDVVSMPAQTGPNQHVMHYYRAMRDENRRYRGVNELVIDIMPILKYYLAATGQKLVKDPDAVPMSPITGLDAVTSASKHSDPTKADATSGASASKSVEEKPAADATSGASASKSVEEKPATDTTSGASESTEAVKPAAAEEPIDADALTGASEETSSETGYTSDDDSTPAKKPAAAPKPESESADTDATSGASES</sequence>
<evidence type="ECO:0000256" key="1">
    <source>
        <dbReference type="SAM" id="MobiDB-lite"/>
    </source>
</evidence>
<feature type="region of interest" description="Disordered" evidence="1">
    <location>
        <begin position="187"/>
        <end position="209"/>
    </location>
</feature>
<dbReference type="Proteomes" id="UP001596190">
    <property type="component" value="Unassembled WGS sequence"/>
</dbReference>
<evidence type="ECO:0000313" key="3">
    <source>
        <dbReference type="EMBL" id="MFC6253874.1"/>
    </source>
</evidence>
<gene>
    <name evidence="3" type="ORF">ACFP1H_04680</name>
</gene>
<evidence type="ECO:0000313" key="4">
    <source>
        <dbReference type="Proteomes" id="UP001596190"/>
    </source>
</evidence>
<dbReference type="EMBL" id="JBHSSA010000037">
    <property type="protein sequence ID" value="MFC6253874.1"/>
    <property type="molecule type" value="Genomic_DNA"/>
</dbReference>
<feature type="compositionally biased region" description="Polar residues" evidence="1">
    <location>
        <begin position="434"/>
        <end position="444"/>
    </location>
</feature>
<dbReference type="Gene3D" id="3.40.50.360">
    <property type="match status" value="1"/>
</dbReference>
<keyword evidence="4" id="KW-1185">Reference proteome</keyword>
<dbReference type="Gene3D" id="3.30.450.20">
    <property type="entry name" value="PAS domain"/>
    <property type="match status" value="1"/>
</dbReference>
<dbReference type="RefSeq" id="WP_137630027.1">
    <property type="nucleotide sequence ID" value="NZ_BJDO01000003.1"/>
</dbReference>
<dbReference type="SUPFAM" id="SSF52218">
    <property type="entry name" value="Flavoproteins"/>
    <property type="match status" value="1"/>
</dbReference>
<dbReference type="Pfam" id="PF03358">
    <property type="entry name" value="FMN_red"/>
    <property type="match status" value="1"/>
</dbReference>
<accession>A0ABW1T751</accession>
<dbReference type="Pfam" id="PF13596">
    <property type="entry name" value="PAS_10"/>
    <property type="match status" value="1"/>
</dbReference>
<evidence type="ECO:0000259" key="2">
    <source>
        <dbReference type="Pfam" id="PF03358"/>
    </source>
</evidence>
<protein>
    <submittedName>
        <fullName evidence="3">NAD(P)H-dependent oxidoreductase</fullName>
    </submittedName>
</protein>
<reference evidence="4" key="1">
    <citation type="journal article" date="2019" name="Int. J. Syst. Evol. Microbiol.">
        <title>The Global Catalogue of Microorganisms (GCM) 10K type strain sequencing project: providing services to taxonomists for standard genome sequencing and annotation.</title>
        <authorList>
            <consortium name="The Broad Institute Genomics Platform"/>
            <consortium name="The Broad Institute Genome Sequencing Center for Infectious Disease"/>
            <person name="Wu L."/>
            <person name="Ma J."/>
        </authorList>
    </citation>
    <scope>NUCLEOTIDE SEQUENCE [LARGE SCALE GENOMIC DNA]</scope>
    <source>
        <strain evidence="4">CCM 8950</strain>
    </source>
</reference>
<feature type="region of interest" description="Disordered" evidence="1">
    <location>
        <begin position="387"/>
        <end position="508"/>
    </location>
</feature>
<feature type="compositionally biased region" description="Basic and acidic residues" evidence="1">
    <location>
        <begin position="187"/>
        <end position="200"/>
    </location>
</feature>
<dbReference type="PANTHER" id="PTHR30543:SF21">
    <property type="entry name" value="NAD(P)H-DEPENDENT FMN REDUCTASE LOT6"/>
    <property type="match status" value="1"/>
</dbReference>
<proteinExistence type="predicted"/>
<feature type="domain" description="NADPH-dependent FMN reductase-like" evidence="2">
    <location>
        <begin position="3"/>
        <end position="148"/>
    </location>
</feature>
<feature type="compositionally biased region" description="Low complexity" evidence="1">
    <location>
        <begin position="449"/>
        <end position="475"/>
    </location>
</feature>
<dbReference type="InterPro" id="IPR029039">
    <property type="entry name" value="Flavoprotein-like_sf"/>
</dbReference>
<feature type="compositionally biased region" description="Polar residues" evidence="1">
    <location>
        <begin position="499"/>
        <end position="508"/>
    </location>
</feature>
<name>A0ABW1T751_9LACO</name>
<comment type="caution">
    <text evidence="3">The sequence shown here is derived from an EMBL/GenBank/DDBJ whole genome shotgun (WGS) entry which is preliminary data.</text>
</comment>
<dbReference type="InterPro" id="IPR050712">
    <property type="entry name" value="NAD(P)H-dep_reductase"/>
</dbReference>